<dbReference type="GO" id="GO:0005886">
    <property type="term" value="C:plasma membrane"/>
    <property type="evidence" value="ECO:0007669"/>
    <property type="project" value="TreeGrafter"/>
</dbReference>
<dbReference type="InterPro" id="IPR000160">
    <property type="entry name" value="GGDEF_dom"/>
</dbReference>
<evidence type="ECO:0000256" key="1">
    <source>
        <dbReference type="ARBA" id="ARBA00012528"/>
    </source>
</evidence>
<evidence type="ECO:0000313" key="5">
    <source>
        <dbReference type="Proteomes" id="UP000544872"/>
    </source>
</evidence>
<dbReference type="FunFam" id="3.30.70.270:FF:000001">
    <property type="entry name" value="Diguanylate cyclase domain protein"/>
    <property type="match status" value="1"/>
</dbReference>
<evidence type="ECO:0000256" key="2">
    <source>
        <dbReference type="SAM" id="Coils"/>
    </source>
</evidence>
<evidence type="ECO:0000313" key="4">
    <source>
        <dbReference type="EMBL" id="MBB6211382.1"/>
    </source>
</evidence>
<dbReference type="EC" id="2.7.7.65" evidence="1"/>
<keyword evidence="5" id="KW-1185">Reference proteome</keyword>
<dbReference type="PANTHER" id="PTHR45138">
    <property type="entry name" value="REGULATORY COMPONENTS OF SENSORY TRANSDUCTION SYSTEM"/>
    <property type="match status" value="1"/>
</dbReference>
<dbReference type="Pfam" id="PF00990">
    <property type="entry name" value="GGDEF"/>
    <property type="match status" value="1"/>
</dbReference>
<dbReference type="Proteomes" id="UP000544872">
    <property type="component" value="Unassembled WGS sequence"/>
</dbReference>
<dbReference type="PROSITE" id="PS50887">
    <property type="entry name" value="GGDEF"/>
    <property type="match status" value="1"/>
</dbReference>
<accession>A0A7X0DPL3</accession>
<sequence length="355" mass="38936">MSNDVNYHTAVADPSDRAHRFSQQVLHSLQALGLPPSPENYAAWYLYASGANRALCDEIDTHLATRHGISNEALRALHDRHLGSASEAEGLERVSGGIDSALKSLLIHIGHAGATAVQHGQTLGTLTSALRHADPADLTHLVHSLMGEAERMAKLNRQLEERLNQSAREIARLRSDLETVRLEANTDPLTGLSNRRAFERVVSDRLLSHDGQLLLLMLDLDHFHRFNEQYGHTVGDQVLRLVGRTIQTHVPAGALSCRYGGEEFCIALPDCTVDQGRSIAETLCTTLSTRVLRNRRTGDMLGNLTLSIGMAAHQSGESQHSLFERTEAALLSAKAQGRNRVCTAEDDLDELDMVD</sequence>
<dbReference type="GO" id="GO:0052621">
    <property type="term" value="F:diguanylate cyclase activity"/>
    <property type="evidence" value="ECO:0007669"/>
    <property type="project" value="UniProtKB-EC"/>
</dbReference>
<protein>
    <recommendedName>
        <fullName evidence="1">diguanylate cyclase</fullName>
        <ecNumber evidence="1">2.7.7.65</ecNumber>
    </recommendedName>
</protein>
<dbReference type="NCBIfam" id="TIGR00254">
    <property type="entry name" value="GGDEF"/>
    <property type="match status" value="1"/>
</dbReference>
<proteinExistence type="predicted"/>
<dbReference type="InterPro" id="IPR050469">
    <property type="entry name" value="Diguanylate_Cyclase"/>
</dbReference>
<feature type="coiled-coil region" evidence="2">
    <location>
        <begin position="142"/>
        <end position="183"/>
    </location>
</feature>
<dbReference type="PANTHER" id="PTHR45138:SF24">
    <property type="entry name" value="DIGUANYLATE CYCLASE DGCC-RELATED"/>
    <property type="match status" value="1"/>
</dbReference>
<dbReference type="GO" id="GO:1902201">
    <property type="term" value="P:negative regulation of bacterial-type flagellum-dependent cell motility"/>
    <property type="evidence" value="ECO:0007669"/>
    <property type="project" value="TreeGrafter"/>
</dbReference>
<dbReference type="InterPro" id="IPR029787">
    <property type="entry name" value="Nucleotide_cyclase"/>
</dbReference>
<reference evidence="4 5" key="1">
    <citation type="submission" date="2020-08" db="EMBL/GenBank/DDBJ databases">
        <title>Genomic Encyclopedia of Type Strains, Phase IV (KMG-IV): sequencing the most valuable type-strain genomes for metagenomic binning, comparative biology and taxonomic classification.</title>
        <authorList>
            <person name="Goeker M."/>
        </authorList>
    </citation>
    <scope>NUCLEOTIDE SEQUENCE [LARGE SCALE GENOMIC DNA]</scope>
    <source>
        <strain evidence="4 5">DSM 11590</strain>
    </source>
</reference>
<dbReference type="RefSeq" id="WP_184264200.1">
    <property type="nucleotide sequence ID" value="NZ_JACIIX010000011.1"/>
</dbReference>
<dbReference type="Gene3D" id="3.30.70.270">
    <property type="match status" value="1"/>
</dbReference>
<dbReference type="InterPro" id="IPR043128">
    <property type="entry name" value="Rev_trsase/Diguanyl_cyclase"/>
</dbReference>
<keyword evidence="2" id="KW-0175">Coiled coil</keyword>
<name>A0A7X0DPL3_NOVIT</name>
<dbReference type="CDD" id="cd01949">
    <property type="entry name" value="GGDEF"/>
    <property type="match status" value="1"/>
</dbReference>
<dbReference type="GO" id="GO:0043709">
    <property type="term" value="P:cell adhesion involved in single-species biofilm formation"/>
    <property type="evidence" value="ECO:0007669"/>
    <property type="project" value="TreeGrafter"/>
</dbReference>
<gene>
    <name evidence="4" type="ORF">FHS48_002821</name>
</gene>
<organism evidence="4 5">
    <name type="scientific">Novispirillum itersonii</name>
    <name type="common">Aquaspirillum itersonii</name>
    <dbReference type="NCBI Taxonomy" id="189"/>
    <lineage>
        <taxon>Bacteria</taxon>
        <taxon>Pseudomonadati</taxon>
        <taxon>Pseudomonadota</taxon>
        <taxon>Alphaproteobacteria</taxon>
        <taxon>Rhodospirillales</taxon>
        <taxon>Novispirillaceae</taxon>
        <taxon>Novispirillum</taxon>
    </lineage>
</organism>
<dbReference type="AlphaFoldDB" id="A0A7X0DPL3"/>
<evidence type="ECO:0000259" key="3">
    <source>
        <dbReference type="PROSITE" id="PS50887"/>
    </source>
</evidence>
<dbReference type="SUPFAM" id="SSF55073">
    <property type="entry name" value="Nucleotide cyclase"/>
    <property type="match status" value="1"/>
</dbReference>
<dbReference type="SMART" id="SM00267">
    <property type="entry name" value="GGDEF"/>
    <property type="match status" value="1"/>
</dbReference>
<feature type="domain" description="GGDEF" evidence="3">
    <location>
        <begin position="211"/>
        <end position="346"/>
    </location>
</feature>
<dbReference type="EMBL" id="JACIIX010000011">
    <property type="protein sequence ID" value="MBB6211382.1"/>
    <property type="molecule type" value="Genomic_DNA"/>
</dbReference>
<comment type="caution">
    <text evidence="4">The sequence shown here is derived from an EMBL/GenBank/DDBJ whole genome shotgun (WGS) entry which is preliminary data.</text>
</comment>